<accession>A0A7R8CH13</accession>
<comment type="similarity">
    <text evidence="1">Belongs to the E3 ubiquitin-protein ligase UBR1-like family.</text>
</comment>
<reference evidence="3" key="1">
    <citation type="submission" date="2021-02" db="EMBL/GenBank/DDBJ databases">
        <authorList>
            <person name="Bekaert M."/>
        </authorList>
    </citation>
    <scope>NUCLEOTIDE SEQUENCE</scope>
    <source>
        <strain evidence="3">IoA-00</strain>
    </source>
</reference>
<dbReference type="GO" id="GO:0071596">
    <property type="term" value="P:ubiquitin-dependent protein catabolic process via the N-end rule pathway"/>
    <property type="evidence" value="ECO:0007669"/>
    <property type="project" value="UniProtKB-UniRule"/>
</dbReference>
<dbReference type="InterPro" id="IPR039164">
    <property type="entry name" value="UBR1-like"/>
</dbReference>
<proteinExistence type="inferred from homology"/>
<evidence type="ECO:0000259" key="2">
    <source>
        <dbReference type="Pfam" id="PF22960"/>
    </source>
</evidence>
<comment type="pathway">
    <text evidence="1">Protein modification; protein ubiquitination.</text>
</comment>
<dbReference type="OrthoDB" id="15304at2759"/>
<evidence type="ECO:0000313" key="4">
    <source>
        <dbReference type="Proteomes" id="UP000675881"/>
    </source>
</evidence>
<dbReference type="InterPro" id="IPR055194">
    <property type="entry name" value="UBR1-like_WH"/>
</dbReference>
<comment type="catalytic activity">
    <reaction evidence="1">
        <text>S-ubiquitinyl-[E2 ubiquitin-conjugating enzyme]-L-cysteine + [acceptor protein]-L-lysine = [E2 ubiquitin-conjugating enzyme]-L-cysteine + N(6)-ubiquitinyl-[acceptor protein]-L-lysine.</text>
        <dbReference type="EC" id="2.3.2.27"/>
    </reaction>
</comment>
<keyword evidence="3" id="KW-0012">Acyltransferase</keyword>
<gene>
    <name evidence="3" type="ORF">LSAA_3425</name>
</gene>
<comment type="function">
    <text evidence="1">Ubiquitin ligase protein which is a component of the N-end rule pathway. Recognizes and binds to proteins bearing specific N-terminal residues that are destabilizing according to the N-end rule, leading to their ubiquitination and subsequent degradation.</text>
</comment>
<keyword evidence="1" id="KW-0863">Zinc-finger</keyword>
<dbReference type="GO" id="GO:0000151">
    <property type="term" value="C:ubiquitin ligase complex"/>
    <property type="evidence" value="ECO:0007669"/>
    <property type="project" value="TreeGrafter"/>
</dbReference>
<dbReference type="GO" id="GO:0016567">
    <property type="term" value="P:protein ubiquitination"/>
    <property type="evidence" value="ECO:0007669"/>
    <property type="project" value="UniProtKB-UniRule"/>
</dbReference>
<sequence>MGKEWSSNQGSSYDVSTVSFLQIYGGCRYISSSVLRSNLGLSETDLARLEMVTLLCMGDKQHSKLFDSIPEKSANPIHIELFDKVLLEVGQYREPQFEAGGNMQQGIYLPKPNVWDNLYDPIYVLLRAVHRRDFQTSIDRFNE</sequence>
<dbReference type="EMBL" id="HG994591">
    <property type="protein sequence ID" value="CAF2820291.1"/>
    <property type="molecule type" value="Genomic_DNA"/>
</dbReference>
<evidence type="ECO:0000256" key="1">
    <source>
        <dbReference type="RuleBase" id="RU366018"/>
    </source>
</evidence>
<dbReference type="Pfam" id="PF22960">
    <property type="entry name" value="WHD_UBR1"/>
    <property type="match status" value="1"/>
</dbReference>
<dbReference type="EC" id="2.3.2.27" evidence="1"/>
<protein>
    <recommendedName>
        <fullName evidence="1">E3 ubiquitin-protein ligase</fullName>
        <ecNumber evidence="1">2.3.2.27</ecNumber>
    </recommendedName>
</protein>
<keyword evidence="1" id="KW-0479">Metal-binding</keyword>
<name>A0A7R8CH13_LEPSM</name>
<organism evidence="3 4">
    <name type="scientific">Lepeophtheirus salmonis</name>
    <name type="common">Salmon louse</name>
    <name type="synonym">Caligus salmonis</name>
    <dbReference type="NCBI Taxonomy" id="72036"/>
    <lineage>
        <taxon>Eukaryota</taxon>
        <taxon>Metazoa</taxon>
        <taxon>Ecdysozoa</taxon>
        <taxon>Arthropoda</taxon>
        <taxon>Crustacea</taxon>
        <taxon>Multicrustacea</taxon>
        <taxon>Hexanauplia</taxon>
        <taxon>Copepoda</taxon>
        <taxon>Siphonostomatoida</taxon>
        <taxon>Caligidae</taxon>
        <taxon>Lepeophtheirus</taxon>
    </lineage>
</organism>
<dbReference type="AlphaFoldDB" id="A0A7R8CH13"/>
<keyword evidence="1" id="KW-0862">Zinc</keyword>
<evidence type="ECO:0000313" key="3">
    <source>
        <dbReference type="EMBL" id="CAF2820291.1"/>
    </source>
</evidence>
<dbReference type="PANTHER" id="PTHR21497">
    <property type="entry name" value="UBIQUITIN LIGASE E3 ALPHA-RELATED"/>
    <property type="match status" value="1"/>
</dbReference>
<feature type="domain" description="E3 ubiquitin-protein ligase UBR1-like winged-helix" evidence="2">
    <location>
        <begin position="48"/>
        <end position="139"/>
    </location>
</feature>
<dbReference type="Proteomes" id="UP000675881">
    <property type="component" value="Chromosome 12"/>
</dbReference>
<dbReference type="GO" id="GO:0005737">
    <property type="term" value="C:cytoplasm"/>
    <property type="evidence" value="ECO:0007669"/>
    <property type="project" value="TreeGrafter"/>
</dbReference>
<dbReference type="GO" id="GO:0061630">
    <property type="term" value="F:ubiquitin protein ligase activity"/>
    <property type="evidence" value="ECO:0007669"/>
    <property type="project" value="UniProtKB-UniRule"/>
</dbReference>
<dbReference type="GO" id="GO:0008270">
    <property type="term" value="F:zinc ion binding"/>
    <property type="evidence" value="ECO:0007669"/>
    <property type="project" value="UniProtKB-UniRule"/>
</dbReference>
<keyword evidence="1 3" id="KW-0808">Transferase</keyword>
<dbReference type="PANTHER" id="PTHR21497:SF39">
    <property type="entry name" value="E3 UBIQUITIN-PROTEIN LIGASE UBR3"/>
    <property type="match status" value="1"/>
</dbReference>
<keyword evidence="4" id="KW-1185">Reference proteome</keyword>
<keyword evidence="1" id="KW-0833">Ubl conjugation pathway</keyword>